<sequence>MYFLSSTAVNLLLYENLRTSFHYSQQKFATSSCTFFSVVKNDHHRYIESTPAFKMIHTASIMFLSKRLLPFLSSHKEGERCWFPMVGAKLQDENIELLAQKGFFPTSR</sequence>
<gene>
    <name evidence="1" type="ORF">C5167_006169</name>
</gene>
<dbReference type="AlphaFoldDB" id="A0A4Y7JFR7"/>
<evidence type="ECO:0000313" key="2">
    <source>
        <dbReference type="Proteomes" id="UP000316621"/>
    </source>
</evidence>
<accession>A0A4Y7JFR7</accession>
<evidence type="ECO:0000313" key="1">
    <source>
        <dbReference type="EMBL" id="RZC58860.1"/>
    </source>
</evidence>
<proteinExistence type="predicted"/>
<name>A0A4Y7JFR7_PAPSO</name>
<organism evidence="1 2">
    <name type="scientific">Papaver somniferum</name>
    <name type="common">Opium poppy</name>
    <dbReference type="NCBI Taxonomy" id="3469"/>
    <lineage>
        <taxon>Eukaryota</taxon>
        <taxon>Viridiplantae</taxon>
        <taxon>Streptophyta</taxon>
        <taxon>Embryophyta</taxon>
        <taxon>Tracheophyta</taxon>
        <taxon>Spermatophyta</taxon>
        <taxon>Magnoliopsida</taxon>
        <taxon>Ranunculales</taxon>
        <taxon>Papaveraceae</taxon>
        <taxon>Papaveroideae</taxon>
        <taxon>Papaver</taxon>
    </lineage>
</organism>
<dbReference type="Proteomes" id="UP000316621">
    <property type="component" value="Chromosome 4"/>
</dbReference>
<dbReference type="EMBL" id="CM010718">
    <property type="protein sequence ID" value="RZC58860.1"/>
    <property type="molecule type" value="Genomic_DNA"/>
</dbReference>
<protein>
    <submittedName>
        <fullName evidence="1">Uncharacterized protein</fullName>
    </submittedName>
</protein>
<keyword evidence="2" id="KW-1185">Reference proteome</keyword>
<reference evidence="1 2" key="1">
    <citation type="journal article" date="2018" name="Science">
        <title>The opium poppy genome and morphinan production.</title>
        <authorList>
            <person name="Guo L."/>
            <person name="Winzer T."/>
            <person name="Yang X."/>
            <person name="Li Y."/>
            <person name="Ning Z."/>
            <person name="He Z."/>
            <person name="Teodor R."/>
            <person name="Lu Y."/>
            <person name="Bowser T.A."/>
            <person name="Graham I.A."/>
            <person name="Ye K."/>
        </authorList>
    </citation>
    <scope>NUCLEOTIDE SEQUENCE [LARGE SCALE GENOMIC DNA]</scope>
    <source>
        <strain evidence="2">cv. HN1</strain>
        <tissue evidence="1">Leaves</tissue>
    </source>
</reference>
<dbReference type="Gramene" id="RZC58860">
    <property type="protein sequence ID" value="RZC58860"/>
    <property type="gene ID" value="C5167_006169"/>
</dbReference>